<dbReference type="OrthoDB" id="3345971at2759"/>
<proteinExistence type="predicted"/>
<dbReference type="Gene3D" id="2.60.40.640">
    <property type="match status" value="1"/>
</dbReference>
<dbReference type="InterPro" id="IPR014752">
    <property type="entry name" value="Arrestin-like_C"/>
</dbReference>
<evidence type="ECO:0000313" key="3">
    <source>
        <dbReference type="EMBL" id="PWN31330.1"/>
    </source>
</evidence>
<keyword evidence="4" id="KW-1185">Reference proteome</keyword>
<feature type="region of interest" description="Disordered" evidence="1">
    <location>
        <begin position="103"/>
        <end position="125"/>
    </location>
</feature>
<dbReference type="EMBL" id="KZ819611">
    <property type="protein sequence ID" value="PWN31330.1"/>
    <property type="molecule type" value="Genomic_DNA"/>
</dbReference>
<feature type="compositionally biased region" description="Polar residues" evidence="1">
    <location>
        <begin position="454"/>
        <end position="478"/>
    </location>
</feature>
<feature type="region of interest" description="Disordered" evidence="1">
    <location>
        <begin position="453"/>
        <end position="479"/>
    </location>
</feature>
<feature type="domain" description="Arrestin-like N-terminal" evidence="2">
    <location>
        <begin position="116"/>
        <end position="197"/>
    </location>
</feature>
<dbReference type="Proteomes" id="UP000245771">
    <property type="component" value="Unassembled WGS sequence"/>
</dbReference>
<dbReference type="Pfam" id="PF00339">
    <property type="entry name" value="Arrestin_N"/>
    <property type="match status" value="1"/>
</dbReference>
<dbReference type="AlphaFoldDB" id="A0A316V1A1"/>
<evidence type="ECO:0000256" key="1">
    <source>
        <dbReference type="SAM" id="MobiDB-lite"/>
    </source>
</evidence>
<feature type="compositionally biased region" description="Polar residues" evidence="1">
    <location>
        <begin position="698"/>
        <end position="713"/>
    </location>
</feature>
<dbReference type="InParanoid" id="A0A316V1A1"/>
<dbReference type="SUPFAM" id="SSF81296">
    <property type="entry name" value="E set domains"/>
    <property type="match status" value="1"/>
</dbReference>
<feature type="region of interest" description="Disordered" evidence="1">
    <location>
        <begin position="650"/>
        <end position="727"/>
    </location>
</feature>
<feature type="compositionally biased region" description="Polar residues" evidence="1">
    <location>
        <begin position="499"/>
        <end position="535"/>
    </location>
</feature>
<sequence length="727" mass="78881">MINSIIHQPCEVSLHLYSSEIFLHPPRPNSELPGDDKTLRGLVEIRVPSERTIQAVKVTLQGHQTLAIPERIGDSPIIQTRYEDKVLLEKVVEIANESRPALSRSSSFKGKGKEKERNDGLLSSTTSSSEIIEVHGIHLEKGTHGFEFAFIIPASSPPFERGRYGRVRYTLTASAIGAGRGKANVTISREILIILNVNADGGPVPLDIQYHDYHEALGAMSVSLTSASLTVGGAATLSIYHPSPPFGLSVHVVRVFVEQTIELYSDVRQAWMKLPAEKLRIWERGFMPYKEANKQIDPSSTMEDCLWISSEDGLSPGRPGRSVIAGGYGVPTLAPYGSTMHPGTTGPLGTSMPGQGSTPSTPVDGYKLKAVMRLPDDNVIRPSTVRGSRAEIRVSHELGVEVFFSRKSVIDERPQSESKGKPKVQVFSMRRATIIPSCFATYDAIHLPPYSMESPLSSRPPTIRNPLTTHTPPQNATETELDHWKLTQTLRAALGGHANSGSGATPGNTNSTFGIHSTNPSQPGSAMGSRNTSPTRNHHSGPLGYFSSHHGPSLHALTPTNKPLVSSLGSANQMTTNSFPIVTTAPASGTTTPKTLPPNSPWAANNFPVRTSTSHESCQCGRSTEELMEAEQRLLEGVPTAPGIWIDAHDEGQLPPPWTPSRPSSPVLDSQDVSGWYRGNDGIREGGRHRGKVGESFENYQDQQSHTLPFTQHSQERHDSDDDGGLI</sequence>
<feature type="compositionally biased region" description="Basic and acidic residues" evidence="1">
    <location>
        <begin position="681"/>
        <end position="695"/>
    </location>
</feature>
<accession>A0A316V1A1</accession>
<evidence type="ECO:0000259" key="2">
    <source>
        <dbReference type="Pfam" id="PF00339"/>
    </source>
</evidence>
<name>A0A316V1A1_9BASI</name>
<dbReference type="GeneID" id="37018632"/>
<dbReference type="STRING" id="1280837.A0A316V1A1"/>
<dbReference type="RefSeq" id="XP_025351632.1">
    <property type="nucleotide sequence ID" value="XM_025496851.1"/>
</dbReference>
<evidence type="ECO:0000313" key="4">
    <source>
        <dbReference type="Proteomes" id="UP000245771"/>
    </source>
</evidence>
<dbReference type="InterPro" id="IPR014756">
    <property type="entry name" value="Ig_E-set"/>
</dbReference>
<protein>
    <recommendedName>
        <fullName evidence="2">Arrestin-like N-terminal domain-containing protein</fullName>
    </recommendedName>
</protein>
<feature type="region of interest" description="Disordered" evidence="1">
    <location>
        <begin position="495"/>
        <end position="561"/>
    </location>
</feature>
<reference evidence="3 4" key="1">
    <citation type="journal article" date="2018" name="Mol. Biol. Evol.">
        <title>Broad Genomic Sampling Reveals a Smut Pathogenic Ancestry of the Fungal Clade Ustilaginomycotina.</title>
        <authorList>
            <person name="Kijpornyongpan T."/>
            <person name="Mondo S.J."/>
            <person name="Barry K."/>
            <person name="Sandor L."/>
            <person name="Lee J."/>
            <person name="Lipzen A."/>
            <person name="Pangilinan J."/>
            <person name="LaButti K."/>
            <person name="Hainaut M."/>
            <person name="Henrissat B."/>
            <person name="Grigoriev I.V."/>
            <person name="Spatafora J.W."/>
            <person name="Aime M.C."/>
        </authorList>
    </citation>
    <scope>NUCLEOTIDE SEQUENCE [LARGE SCALE GENOMIC DNA]</scope>
    <source>
        <strain evidence="3 4">MCA 3882</strain>
    </source>
</reference>
<gene>
    <name evidence="3" type="ORF">FA14DRAFT_128354</name>
</gene>
<dbReference type="InterPro" id="IPR011021">
    <property type="entry name" value="Arrestin-like_N"/>
</dbReference>
<organism evidence="3 4">
    <name type="scientific">Meira miltonrushii</name>
    <dbReference type="NCBI Taxonomy" id="1280837"/>
    <lineage>
        <taxon>Eukaryota</taxon>
        <taxon>Fungi</taxon>
        <taxon>Dikarya</taxon>
        <taxon>Basidiomycota</taxon>
        <taxon>Ustilaginomycotina</taxon>
        <taxon>Exobasidiomycetes</taxon>
        <taxon>Exobasidiales</taxon>
        <taxon>Brachybasidiaceae</taxon>
        <taxon>Meira</taxon>
    </lineage>
</organism>